<protein>
    <submittedName>
        <fullName evidence="3">Uncharacterized protein</fullName>
    </submittedName>
</protein>
<keyword evidence="1" id="KW-0732">Signal</keyword>
<evidence type="ECO:0000313" key="2">
    <source>
        <dbReference type="Proteomes" id="UP000887566"/>
    </source>
</evidence>
<evidence type="ECO:0000313" key="3">
    <source>
        <dbReference type="WBParaSite" id="PSAMB.scaffold7403size7702.g30034.t1"/>
    </source>
</evidence>
<accession>A0A914XCF2</accession>
<reference evidence="3" key="1">
    <citation type="submission" date="2022-11" db="UniProtKB">
        <authorList>
            <consortium name="WormBaseParasite"/>
        </authorList>
    </citation>
    <scope>IDENTIFICATION</scope>
</reference>
<organism evidence="2 3">
    <name type="scientific">Plectus sambesii</name>
    <dbReference type="NCBI Taxonomy" id="2011161"/>
    <lineage>
        <taxon>Eukaryota</taxon>
        <taxon>Metazoa</taxon>
        <taxon>Ecdysozoa</taxon>
        <taxon>Nematoda</taxon>
        <taxon>Chromadorea</taxon>
        <taxon>Plectida</taxon>
        <taxon>Plectina</taxon>
        <taxon>Plectoidea</taxon>
        <taxon>Plectidae</taxon>
        <taxon>Plectus</taxon>
    </lineage>
</organism>
<evidence type="ECO:0000256" key="1">
    <source>
        <dbReference type="SAM" id="SignalP"/>
    </source>
</evidence>
<feature type="signal peptide" evidence="1">
    <location>
        <begin position="1"/>
        <end position="22"/>
    </location>
</feature>
<keyword evidence="2" id="KW-1185">Reference proteome</keyword>
<dbReference type="AlphaFoldDB" id="A0A914XCF2"/>
<sequence length="157" mass="17223">MGSTWCQTVLLVVAGSLALTTALLSPQSRDTEELPDTDPCQVFIAVLVKCDAGVDDFNKIKSFVKENVDNCMGRPANERPDEINIYYPSIAIDDIRNCTDANCVDDVLSDIWLKNDTCVSVSELPAHELQTMDAVRTGLILLLLVSSMSVDKTLEQI</sequence>
<dbReference type="WBParaSite" id="PSAMB.scaffold7403size7702.g30034.t1">
    <property type="protein sequence ID" value="PSAMB.scaffold7403size7702.g30034.t1"/>
    <property type="gene ID" value="PSAMB.scaffold7403size7702.g30034"/>
</dbReference>
<name>A0A914XCF2_9BILA</name>
<feature type="chain" id="PRO_5037503099" evidence="1">
    <location>
        <begin position="23"/>
        <end position="157"/>
    </location>
</feature>
<proteinExistence type="predicted"/>
<dbReference type="Proteomes" id="UP000887566">
    <property type="component" value="Unplaced"/>
</dbReference>